<dbReference type="KEGG" id="acx:Achr_21650"/>
<evidence type="ECO:0000256" key="5">
    <source>
        <dbReference type="ARBA" id="ARBA00023211"/>
    </source>
</evidence>
<proteinExistence type="predicted"/>
<feature type="domain" description="Calcineurin-like phosphoesterase" evidence="6">
    <location>
        <begin position="10"/>
        <end position="180"/>
    </location>
</feature>
<accession>A0A0C4WMJ9</accession>
<dbReference type="EMBL" id="CP010415">
    <property type="protein sequence ID" value="AJE21614.1"/>
    <property type="molecule type" value="Genomic_DNA"/>
</dbReference>
<evidence type="ECO:0000259" key="6">
    <source>
        <dbReference type="Pfam" id="PF00149"/>
    </source>
</evidence>
<evidence type="ECO:0000256" key="4">
    <source>
        <dbReference type="ARBA" id="ARBA00023136"/>
    </source>
</evidence>
<organism evidence="7 8">
    <name type="scientific">Azotobacter chroococcum NCIMB 8003</name>
    <dbReference type="NCBI Taxonomy" id="1328314"/>
    <lineage>
        <taxon>Bacteria</taxon>
        <taxon>Pseudomonadati</taxon>
        <taxon>Pseudomonadota</taxon>
        <taxon>Gammaproteobacteria</taxon>
        <taxon>Pseudomonadales</taxon>
        <taxon>Pseudomonadaceae</taxon>
        <taxon>Azotobacter</taxon>
    </lineage>
</organism>
<dbReference type="InterPro" id="IPR004843">
    <property type="entry name" value="Calcineurin-like_PHP"/>
</dbReference>
<dbReference type="InterPro" id="IPR029052">
    <property type="entry name" value="Metallo-depent_PP-like"/>
</dbReference>
<evidence type="ECO:0000313" key="8">
    <source>
        <dbReference type="Proteomes" id="UP000068210"/>
    </source>
</evidence>
<dbReference type="SUPFAM" id="SSF56300">
    <property type="entry name" value="Metallo-dependent phosphatases"/>
    <property type="match status" value="1"/>
</dbReference>
<dbReference type="InterPro" id="IPR043461">
    <property type="entry name" value="LpxH-like"/>
</dbReference>
<dbReference type="RefSeq" id="WP_039804264.1">
    <property type="nucleotide sequence ID" value="NZ_CP010415.1"/>
</dbReference>
<keyword evidence="3" id="KW-0479">Metal-binding</keyword>
<keyword evidence="1" id="KW-1003">Cell membrane</keyword>
<dbReference type="PANTHER" id="PTHR34990">
    <property type="entry name" value="UDP-2,3-DIACYLGLUCOSAMINE HYDROLASE-RELATED"/>
    <property type="match status" value="1"/>
</dbReference>
<dbReference type="GO" id="GO:0046872">
    <property type="term" value="F:metal ion binding"/>
    <property type="evidence" value="ECO:0007669"/>
    <property type="project" value="UniProtKB-KW"/>
</dbReference>
<dbReference type="Pfam" id="PF00149">
    <property type="entry name" value="Metallophos"/>
    <property type="match status" value="1"/>
</dbReference>
<keyword evidence="8" id="KW-1185">Reference proteome</keyword>
<keyword evidence="2" id="KW-0997">Cell inner membrane</keyword>
<protein>
    <submittedName>
        <fullName evidence="7">Metallophosphoesterase</fullName>
    </submittedName>
</protein>
<evidence type="ECO:0000313" key="7">
    <source>
        <dbReference type="EMBL" id="AJE21614.1"/>
    </source>
</evidence>
<keyword evidence="4" id="KW-0472">Membrane</keyword>
<dbReference type="Gene3D" id="3.60.21.10">
    <property type="match status" value="1"/>
</dbReference>
<dbReference type="Proteomes" id="UP000068210">
    <property type="component" value="Chromosome"/>
</dbReference>
<dbReference type="AlphaFoldDB" id="A0A0C4WMJ9"/>
<gene>
    <name evidence="7" type="ORF">Achr_21650</name>
</gene>
<dbReference type="PANTHER" id="PTHR34990:SF2">
    <property type="entry name" value="BLL8164 PROTEIN"/>
    <property type="match status" value="1"/>
</dbReference>
<reference evidence="7 8" key="1">
    <citation type="journal article" date="2015" name="PLoS ONE">
        <title>Azotobacter Genomes: The Genome of Azotobacter chroococcum NCIMB 8003 (ATCC 4412).</title>
        <authorList>
            <person name="Robson R.L."/>
            <person name="Jones R."/>
            <person name="Robson R.M."/>
            <person name="Schwartz A."/>
            <person name="Richardson T.H."/>
        </authorList>
    </citation>
    <scope>NUCLEOTIDE SEQUENCE [LARGE SCALE GENOMIC DNA]</scope>
    <source>
        <strain evidence="7 8">NCIMB 8003</strain>
    </source>
</reference>
<evidence type="ECO:0000256" key="3">
    <source>
        <dbReference type="ARBA" id="ARBA00022723"/>
    </source>
</evidence>
<dbReference type="HOGENOM" id="CLU_525715_0_0_6"/>
<keyword evidence="5" id="KW-0464">Manganese</keyword>
<dbReference type="STRING" id="1328314.Achr_21650"/>
<name>A0A0C4WMJ9_9GAMM</name>
<sequence>MEHFPEYDEIHVISDIHMGGEALDFQILRETGRLAGYIGWVGQQCPEGRVALVLNGDVFDTLAERSTGYIAIERAVEVVGRIMGDPSFRGIWDALARFVALDGRTLVFVIGNHDIEMSFTGVQRLILNRLAGDDPLKRGRVEFSTVGAGYSCTVGGARVYCTHGNEVDAWNYNHYESLARVGRRLNAGLGFDLREWRPNAGTRMVKEVMNSVKERYKWIDLLKPETQAAVGTLVVLDPAQAKKVGDLLSIFGEKVLSEKDMNQRLSADEPVSGSPGPLGAAMPVKEPWLGPNLGEASSVQATANVDSLLLQAEKNLGKPLSQLAEQDGQLGTGQLILDRLTGWMRNITKDEALRRALKDWLADDKSFDLQDQDDTFKAVTANVGQSVNFIVTGHTHLERAIDMGGGRYYFNCGTWIRLLRFSQSMLKDQGAFKPVYDVLMDGRMETIDRATFGDASLVMNQTSAVSIRQEGGQVVGRLYHVLGDGTGNPEEIQRFARP</sequence>
<dbReference type="GO" id="GO:0008758">
    <property type="term" value="F:UDP-2,3-diacylglucosamine hydrolase activity"/>
    <property type="evidence" value="ECO:0007669"/>
    <property type="project" value="TreeGrafter"/>
</dbReference>
<dbReference type="GO" id="GO:0016020">
    <property type="term" value="C:membrane"/>
    <property type="evidence" value="ECO:0007669"/>
    <property type="project" value="GOC"/>
</dbReference>
<evidence type="ECO:0000256" key="2">
    <source>
        <dbReference type="ARBA" id="ARBA00022519"/>
    </source>
</evidence>
<evidence type="ECO:0000256" key="1">
    <source>
        <dbReference type="ARBA" id="ARBA00022475"/>
    </source>
</evidence>
<dbReference type="GO" id="GO:0009245">
    <property type="term" value="P:lipid A biosynthetic process"/>
    <property type="evidence" value="ECO:0007669"/>
    <property type="project" value="TreeGrafter"/>
</dbReference>